<feature type="domain" description="Cysteine-rich" evidence="6">
    <location>
        <begin position="195"/>
        <end position="279"/>
    </location>
</feature>
<dbReference type="Pfam" id="PF02754">
    <property type="entry name" value="CCG"/>
    <property type="match status" value="2"/>
</dbReference>
<keyword evidence="1" id="KW-0004">4Fe-4S</keyword>
<dbReference type="Gene3D" id="3.30.70.20">
    <property type="match status" value="1"/>
</dbReference>
<dbReference type="EMBL" id="CAEZXA010000001">
    <property type="protein sequence ID" value="CAB4662045.1"/>
    <property type="molecule type" value="Genomic_DNA"/>
</dbReference>
<accession>A0A6J7SX81</accession>
<dbReference type="PANTHER" id="PTHR32479:SF19">
    <property type="entry name" value="ANAEROBIC GLYCEROL-3-PHOSPHATE DEHYDROGENASE SUBUNIT C"/>
    <property type="match status" value="1"/>
</dbReference>
<feature type="domain" description="Cysteine-rich" evidence="6">
    <location>
        <begin position="330"/>
        <end position="403"/>
    </location>
</feature>
<evidence type="ECO:0000313" key="8">
    <source>
        <dbReference type="EMBL" id="CAB4662045.1"/>
    </source>
</evidence>
<protein>
    <submittedName>
        <fullName evidence="10">Unannotated protein</fullName>
    </submittedName>
</protein>
<dbReference type="EMBL" id="CAEZZL010000097">
    <property type="protein sequence ID" value="CAB4766679.1"/>
    <property type="molecule type" value="Genomic_DNA"/>
</dbReference>
<dbReference type="InterPro" id="IPR017900">
    <property type="entry name" value="4Fe4S_Fe_S_CS"/>
</dbReference>
<sequence>MTITYDPKNPLYLDEADVREELTRVYDICHGCRLCFKFCSSFPTLFDYVDAHEDQDAGRLTPAQQDQVADECFQCKLCYVNCPYIPELHEWALDFPRLMLRHDSMRMANDQVPLRKRITTEAMGHTDALGKLATTIPTITNVVLGAKPGSMVRKLVEKTAGVSSVRLLPPYAKQRFSTWFKKRSAPTLAKKQGSVAVFPTCLVEYQQPGIGQDLVKVFERNGVECSLVDGAGCCGAPYLHSGDMDGFIKVATKQVKALAAAIRGGKDIVVPQPTCGYILKKDYVDYVGGPDAELVAAHTYDSSEYLMNLHKAEGTELDTNFTGEIAESISYHIPCHLRAQNIGLRSRDIMKLTGAKITLIDQCSGIDGMWGLKAGNEEFSVPIAKKLANKLEAANNQIVAGDCHLANTAINEQTGIIAQHPLQVVARAYGIAEEPAK</sequence>
<evidence type="ECO:0000256" key="1">
    <source>
        <dbReference type="ARBA" id="ARBA00022485"/>
    </source>
</evidence>
<dbReference type="InterPro" id="IPR004017">
    <property type="entry name" value="Cys_rich_dom"/>
</dbReference>
<evidence type="ECO:0000313" key="10">
    <source>
        <dbReference type="EMBL" id="CAB5045422.1"/>
    </source>
</evidence>
<keyword evidence="3" id="KW-0677">Repeat</keyword>
<evidence type="ECO:0000256" key="2">
    <source>
        <dbReference type="ARBA" id="ARBA00022723"/>
    </source>
</evidence>
<gene>
    <name evidence="8" type="ORF">UFOPK2334_00003</name>
    <name evidence="9" type="ORF">UFOPK2870_01072</name>
    <name evidence="7" type="ORF">UFOPK4179_00908</name>
    <name evidence="10" type="ORF">UFOPK4293_00263</name>
</gene>
<evidence type="ECO:0000256" key="3">
    <source>
        <dbReference type="ARBA" id="ARBA00022737"/>
    </source>
</evidence>
<evidence type="ECO:0000256" key="5">
    <source>
        <dbReference type="ARBA" id="ARBA00023014"/>
    </source>
</evidence>
<dbReference type="SUPFAM" id="SSF54862">
    <property type="entry name" value="4Fe-4S ferredoxins"/>
    <property type="match status" value="1"/>
</dbReference>
<dbReference type="PROSITE" id="PS00198">
    <property type="entry name" value="4FE4S_FER_1"/>
    <property type="match status" value="1"/>
</dbReference>
<keyword evidence="5" id="KW-0411">Iron-sulfur</keyword>
<dbReference type="EMBL" id="CAETWZ010000085">
    <property type="protein sequence ID" value="CAB4368111.1"/>
    <property type="molecule type" value="Genomic_DNA"/>
</dbReference>
<dbReference type="EMBL" id="CAFBQH010000009">
    <property type="protein sequence ID" value="CAB5045422.1"/>
    <property type="molecule type" value="Genomic_DNA"/>
</dbReference>
<name>A0A6J7SX81_9ZZZZ</name>
<organism evidence="10">
    <name type="scientific">freshwater metagenome</name>
    <dbReference type="NCBI Taxonomy" id="449393"/>
    <lineage>
        <taxon>unclassified sequences</taxon>
        <taxon>metagenomes</taxon>
        <taxon>ecological metagenomes</taxon>
    </lineage>
</organism>
<evidence type="ECO:0000259" key="6">
    <source>
        <dbReference type="Pfam" id="PF02754"/>
    </source>
</evidence>
<dbReference type="GO" id="GO:0051539">
    <property type="term" value="F:4 iron, 4 sulfur cluster binding"/>
    <property type="evidence" value="ECO:0007669"/>
    <property type="project" value="UniProtKB-KW"/>
</dbReference>
<proteinExistence type="predicted"/>
<evidence type="ECO:0000313" key="7">
    <source>
        <dbReference type="EMBL" id="CAB4368111.1"/>
    </source>
</evidence>
<reference evidence="10" key="1">
    <citation type="submission" date="2020-05" db="EMBL/GenBank/DDBJ databases">
        <authorList>
            <person name="Chiriac C."/>
            <person name="Salcher M."/>
            <person name="Ghai R."/>
            <person name="Kavagutti S V."/>
        </authorList>
    </citation>
    <scope>NUCLEOTIDE SEQUENCE</scope>
</reference>
<evidence type="ECO:0000313" key="9">
    <source>
        <dbReference type="EMBL" id="CAB4766679.1"/>
    </source>
</evidence>
<dbReference type="Pfam" id="PF13534">
    <property type="entry name" value="Fer4_17"/>
    <property type="match status" value="1"/>
</dbReference>
<dbReference type="GO" id="GO:0046872">
    <property type="term" value="F:metal ion binding"/>
    <property type="evidence" value="ECO:0007669"/>
    <property type="project" value="UniProtKB-KW"/>
</dbReference>
<dbReference type="PANTHER" id="PTHR32479">
    <property type="entry name" value="GLYCOLATE OXIDASE IRON-SULFUR SUBUNIT"/>
    <property type="match status" value="1"/>
</dbReference>
<evidence type="ECO:0000256" key="4">
    <source>
        <dbReference type="ARBA" id="ARBA00023004"/>
    </source>
</evidence>
<dbReference type="GO" id="GO:0016491">
    <property type="term" value="F:oxidoreductase activity"/>
    <property type="evidence" value="ECO:0007669"/>
    <property type="project" value="UniProtKB-ARBA"/>
</dbReference>
<dbReference type="AlphaFoldDB" id="A0A6J7SX81"/>
<keyword evidence="4" id="KW-0408">Iron</keyword>
<keyword evidence="2" id="KW-0479">Metal-binding</keyword>